<protein>
    <submittedName>
        <fullName evidence="2">Uncharacterized protein</fullName>
    </submittedName>
</protein>
<reference evidence="2" key="1">
    <citation type="submission" date="2016-03" db="EMBL/GenBank/DDBJ databases">
        <title>The evolution of Pseudomonas syringe pv. actinidiae in New Zealand.</title>
        <authorList>
            <person name="Butler M.I."/>
            <person name="Taiaroa G."/>
            <person name="Stockwell P."/>
            <person name="Lamont I."/>
            <person name="Poulter R."/>
        </authorList>
    </citation>
    <scope>NUCLEOTIDE SEQUENCE</scope>
    <source>
        <strain evidence="2">SR198</strain>
        <plasmid evidence="2">pMG2_SR198</plasmid>
    </source>
</reference>
<organism evidence="2">
    <name type="scientific">Pseudomonas syringae pv. actinidiae</name>
    <dbReference type="NCBI Taxonomy" id="103796"/>
    <lineage>
        <taxon>Bacteria</taxon>
        <taxon>Pseudomonadati</taxon>
        <taxon>Pseudomonadota</taxon>
        <taxon>Gammaproteobacteria</taxon>
        <taxon>Pseudomonadales</taxon>
        <taxon>Pseudomonadaceae</taxon>
        <taxon>Pseudomonas</taxon>
        <taxon>Pseudomonas syringae</taxon>
    </lineage>
</organism>
<accession>A0A286JZX3</accession>
<proteinExistence type="predicted"/>
<geneLocation type="plasmid" evidence="2">
    <name>pMG2_SR198</name>
</geneLocation>
<dbReference type="AlphaFoldDB" id="A0A286JZX3"/>
<keyword evidence="1" id="KW-0175">Coiled coil</keyword>
<dbReference type="EMBL" id="KU950310">
    <property type="protein sequence ID" value="AMW88347.1"/>
    <property type="molecule type" value="Genomic_DNA"/>
</dbReference>
<keyword evidence="2" id="KW-0614">Plasmid</keyword>
<evidence type="ECO:0000256" key="1">
    <source>
        <dbReference type="SAM" id="Coils"/>
    </source>
</evidence>
<name>A0A286JZX3_PSESF</name>
<feature type="coiled-coil region" evidence="1">
    <location>
        <begin position="1"/>
        <end position="35"/>
    </location>
</feature>
<sequence>MAATAEQLEKLQSTRAQTEQEIDGLAIKKKEMELLVKKASLALFLKEQYSHHERQVIEELEKNDHLRAALSAASESAEKVQALDEEISVDPNVSQLREIIKAASRREPTLDEMLNGLGPLPKAMFLALRSLNEAVRILVK</sequence>
<evidence type="ECO:0000313" key="2">
    <source>
        <dbReference type="EMBL" id="AMW88347.1"/>
    </source>
</evidence>